<keyword evidence="7 10" id="KW-0274">FAD</keyword>
<dbReference type="OrthoDB" id="9786494at2"/>
<dbReference type="EMBL" id="UGNV01000001">
    <property type="protein sequence ID" value="STX29112.1"/>
    <property type="molecule type" value="Genomic_DNA"/>
</dbReference>
<name>A0A378I2D3_9GAMM</name>
<keyword evidence="1 10" id="KW-0963">Cytoplasm</keyword>
<comment type="function">
    <text evidence="10">Catalyzes the last two steps in the biosynthesis of 5-methylaminomethyl-2-thiouridine (mnm(5)s(2)U) at the wobble position (U34) in tRNA. Catalyzes the FAD-dependent demodification of cmnm(5)s(2)U34 to nm(5)s(2)U34, followed by the transfer of a methyl group from S-adenosyl-L-methionine to nm(5)s(2)U34, to form mnm(5)s(2)U34.</text>
</comment>
<keyword evidence="5 10" id="KW-0949">S-adenosyl-L-methionine</keyword>
<keyword evidence="2 10" id="KW-0489">Methyltransferase</keyword>
<dbReference type="NCBIfam" id="TIGR03197">
    <property type="entry name" value="MnmC_Cterm"/>
    <property type="match status" value="1"/>
</dbReference>
<evidence type="ECO:0000256" key="8">
    <source>
        <dbReference type="ARBA" id="ARBA00023002"/>
    </source>
</evidence>
<protein>
    <recommendedName>
        <fullName evidence="10">tRNA 5-methylaminomethyl-2-thiouridine biosynthesis bifunctional protein MnmC</fullName>
        <shortName evidence="10">tRNA mnm(5)s(2)U biosynthesis bifunctional protein</shortName>
    </recommendedName>
    <domain>
        <recommendedName>
            <fullName evidence="10">tRNA (mnm(5)s(2)U34)-methyltransferase</fullName>
            <ecNumber evidence="10">2.1.1.61</ecNumber>
        </recommendedName>
    </domain>
    <domain>
        <recommendedName>
            <fullName evidence="10">FAD-dependent cmnm(5)s(2)U34 oxidoreductase</fullName>
            <ecNumber evidence="10">1.5.-.-</ecNumber>
        </recommendedName>
    </domain>
</protein>
<dbReference type="InterPro" id="IPR023032">
    <property type="entry name" value="tRNA_MAMT_biosynth_bifunc_MnmC"/>
</dbReference>
<keyword evidence="6 10" id="KW-0819">tRNA processing</keyword>
<dbReference type="GO" id="GO:0016645">
    <property type="term" value="F:oxidoreductase activity, acting on the CH-NH group of donors"/>
    <property type="evidence" value="ECO:0007669"/>
    <property type="project" value="InterPro"/>
</dbReference>
<comment type="subcellular location">
    <subcellularLocation>
        <location evidence="10">Cytoplasm</location>
    </subcellularLocation>
</comment>
<dbReference type="InterPro" id="IPR017610">
    <property type="entry name" value="tRNA_S-uridine_synth_MnmC_C"/>
</dbReference>
<dbReference type="InterPro" id="IPR029063">
    <property type="entry name" value="SAM-dependent_MTases_sf"/>
</dbReference>
<dbReference type="Pfam" id="PF01266">
    <property type="entry name" value="DAO"/>
    <property type="match status" value="1"/>
</dbReference>
<reference evidence="13 14" key="1">
    <citation type="submission" date="2018-06" db="EMBL/GenBank/DDBJ databases">
        <authorList>
            <consortium name="Pathogen Informatics"/>
            <person name="Doyle S."/>
        </authorList>
    </citation>
    <scope>NUCLEOTIDE SEQUENCE [LARGE SCALE GENOMIC DNA]</scope>
    <source>
        <strain evidence="13 14">NCTC13315</strain>
    </source>
</reference>
<evidence type="ECO:0000256" key="2">
    <source>
        <dbReference type="ARBA" id="ARBA00022603"/>
    </source>
</evidence>
<keyword evidence="14" id="KW-1185">Reference proteome</keyword>
<dbReference type="InterPro" id="IPR008471">
    <property type="entry name" value="MnmC-like_methylTransf"/>
</dbReference>
<keyword evidence="4 10" id="KW-0808">Transferase</keyword>
<keyword evidence="3 10" id="KW-0285">Flavoprotein</keyword>
<dbReference type="GO" id="GO:0050660">
    <property type="term" value="F:flavin adenine dinucleotide binding"/>
    <property type="evidence" value="ECO:0007669"/>
    <property type="project" value="UniProtKB-UniRule"/>
</dbReference>
<evidence type="ECO:0000256" key="7">
    <source>
        <dbReference type="ARBA" id="ARBA00022827"/>
    </source>
</evidence>
<keyword evidence="9 10" id="KW-0511">Multifunctional enzyme</keyword>
<dbReference type="HAMAP" id="MF_01102">
    <property type="entry name" value="MnmC"/>
    <property type="match status" value="1"/>
</dbReference>
<dbReference type="GO" id="GO:0005737">
    <property type="term" value="C:cytoplasm"/>
    <property type="evidence" value="ECO:0007669"/>
    <property type="project" value="UniProtKB-SubCell"/>
</dbReference>
<dbReference type="InterPro" id="IPR036188">
    <property type="entry name" value="FAD/NAD-bd_sf"/>
</dbReference>
<dbReference type="SUPFAM" id="SSF54373">
    <property type="entry name" value="FAD-linked reductases, C-terminal domain"/>
    <property type="match status" value="1"/>
</dbReference>
<dbReference type="RefSeq" id="WP_115302810.1">
    <property type="nucleotide sequence ID" value="NZ_CAAAHO010000004.1"/>
</dbReference>
<feature type="domain" description="MnmC-like methyltransferase" evidence="12">
    <location>
        <begin position="118"/>
        <end position="238"/>
    </location>
</feature>
<evidence type="ECO:0000256" key="3">
    <source>
        <dbReference type="ARBA" id="ARBA00022630"/>
    </source>
</evidence>
<comment type="catalytic activity">
    <reaction evidence="10">
        <text>5-aminomethyl-2-thiouridine(34) in tRNA + S-adenosyl-L-methionine = 5-methylaminomethyl-2-thiouridine(34) in tRNA + S-adenosyl-L-homocysteine + H(+)</text>
        <dbReference type="Rhea" id="RHEA:19569"/>
        <dbReference type="Rhea" id="RHEA-COMP:10195"/>
        <dbReference type="Rhea" id="RHEA-COMP:10197"/>
        <dbReference type="ChEBI" id="CHEBI:15378"/>
        <dbReference type="ChEBI" id="CHEBI:57856"/>
        <dbReference type="ChEBI" id="CHEBI:59789"/>
        <dbReference type="ChEBI" id="CHEBI:74454"/>
        <dbReference type="ChEBI" id="CHEBI:74455"/>
        <dbReference type="EC" id="2.1.1.61"/>
    </reaction>
</comment>
<feature type="region of interest" description="FAD-dependent cmnm(5)s(2)U34 oxidoreductase" evidence="10">
    <location>
        <begin position="280"/>
        <end position="667"/>
    </location>
</feature>
<dbReference type="AlphaFoldDB" id="A0A378I2D3"/>
<dbReference type="Gene3D" id="3.40.50.150">
    <property type="entry name" value="Vaccinia Virus protein VP39"/>
    <property type="match status" value="1"/>
</dbReference>
<evidence type="ECO:0000256" key="6">
    <source>
        <dbReference type="ARBA" id="ARBA00022694"/>
    </source>
</evidence>
<dbReference type="InterPro" id="IPR006076">
    <property type="entry name" value="FAD-dep_OxRdtase"/>
</dbReference>
<dbReference type="Proteomes" id="UP000254968">
    <property type="component" value="Unassembled WGS sequence"/>
</dbReference>
<keyword evidence="8 10" id="KW-0560">Oxidoreductase</keyword>
<accession>A0A378I2D3</accession>
<dbReference type="Pfam" id="PF05430">
    <property type="entry name" value="Methyltransf_30"/>
    <property type="match status" value="1"/>
</dbReference>
<dbReference type="GO" id="GO:0002097">
    <property type="term" value="P:tRNA wobble base modification"/>
    <property type="evidence" value="ECO:0007669"/>
    <property type="project" value="UniProtKB-UniRule"/>
</dbReference>
<evidence type="ECO:0000259" key="12">
    <source>
        <dbReference type="Pfam" id="PF05430"/>
    </source>
</evidence>
<dbReference type="GO" id="GO:0032259">
    <property type="term" value="P:methylation"/>
    <property type="evidence" value="ECO:0007669"/>
    <property type="project" value="UniProtKB-KW"/>
</dbReference>
<evidence type="ECO:0000256" key="9">
    <source>
        <dbReference type="ARBA" id="ARBA00023268"/>
    </source>
</evidence>
<evidence type="ECO:0000256" key="4">
    <source>
        <dbReference type="ARBA" id="ARBA00022679"/>
    </source>
</evidence>
<evidence type="ECO:0000256" key="1">
    <source>
        <dbReference type="ARBA" id="ARBA00022490"/>
    </source>
</evidence>
<dbReference type="GO" id="GO:0004808">
    <property type="term" value="F:tRNA (5-methylaminomethyl-2-thiouridylate)(34)-methyltransferase activity"/>
    <property type="evidence" value="ECO:0007669"/>
    <property type="project" value="UniProtKB-EC"/>
</dbReference>
<dbReference type="EC" id="1.5.-.-" evidence="10"/>
<evidence type="ECO:0000256" key="10">
    <source>
        <dbReference type="HAMAP-Rule" id="MF_01102"/>
    </source>
</evidence>
<evidence type="ECO:0000313" key="14">
    <source>
        <dbReference type="Proteomes" id="UP000254968"/>
    </source>
</evidence>
<dbReference type="EC" id="2.1.1.61" evidence="10"/>
<dbReference type="Gene3D" id="3.50.50.60">
    <property type="entry name" value="FAD/NAD(P)-binding domain"/>
    <property type="match status" value="1"/>
</dbReference>
<feature type="region of interest" description="tRNA (mnm(5)s(2)U34)-methyltransferase" evidence="10">
    <location>
        <begin position="1"/>
        <end position="251"/>
    </location>
</feature>
<dbReference type="Gene3D" id="3.30.9.10">
    <property type="entry name" value="D-Amino Acid Oxidase, subunit A, domain 2"/>
    <property type="match status" value="1"/>
</dbReference>
<comment type="cofactor">
    <cofactor evidence="10">
        <name>FAD</name>
        <dbReference type="ChEBI" id="CHEBI:57692"/>
    </cofactor>
</comment>
<dbReference type="SUPFAM" id="SSF51905">
    <property type="entry name" value="FAD/NAD(P)-binding domain"/>
    <property type="match status" value="1"/>
</dbReference>
<feature type="domain" description="FAD dependent oxidoreductase" evidence="11">
    <location>
        <begin position="276"/>
        <end position="633"/>
    </location>
</feature>
<organism evidence="13 14">
    <name type="scientific">Legionella beliardensis</name>
    <dbReference type="NCBI Taxonomy" id="91822"/>
    <lineage>
        <taxon>Bacteria</taxon>
        <taxon>Pseudomonadati</taxon>
        <taxon>Pseudomonadota</taxon>
        <taxon>Gammaproteobacteria</taxon>
        <taxon>Legionellales</taxon>
        <taxon>Legionellaceae</taxon>
        <taxon>Legionella</taxon>
    </lineage>
</organism>
<dbReference type="PANTHER" id="PTHR13847:SF283">
    <property type="entry name" value="TRNA 5-METHYLAMINOMETHYL-2-THIOURIDINE BIOSYNTHESIS BIFUNCTIONAL PROTEIN MNMC"/>
    <property type="match status" value="1"/>
</dbReference>
<evidence type="ECO:0000256" key="5">
    <source>
        <dbReference type="ARBA" id="ARBA00022691"/>
    </source>
</evidence>
<evidence type="ECO:0000313" key="13">
    <source>
        <dbReference type="EMBL" id="STX29112.1"/>
    </source>
</evidence>
<gene>
    <name evidence="10 13" type="primary">mnmC</name>
    <name evidence="13" type="ORF">NCTC13315_01647</name>
</gene>
<comment type="similarity">
    <text evidence="10">In the N-terminal section; belongs to the methyltransferase superfamily. tRNA (mnm(5)s(2)U34)-methyltransferase family.</text>
</comment>
<sequence length="667" mass="75011">MSSLFNPIKILNVIWDKELPYSAADGSLYCLAPEQQLQIEKSYLESLGIPTRWQQLSQKKDAYYIIADTHFKAGLTFLLSWNYWQQHAPRSASLYYLCCDEQPLQKEDLAKILANFPQFKQQAGHLLAQYPILIPGFHCLRFEEGRVNLILMLGDVFSCLQQLLICGEKNLERQLRTYAIDAWLLKQPQLTSSGKEKELFNTIALLSKPQTHIACFNPTCLVETYLKEVGFISAKTIEYKNDNYILKAKFTRAINHVKGKTTPWHMPLLNPTENKKVTVIGGGLAGCFLAYFLAKRGQEVILLDNHPHVGNGASGNRQAILYPQLSAFSSPAANFMLTAYLYAHRFYKELLITEPIGDLSGILQLAYTDKEYKAITKINNSLLAYYPELGKLLTIKEVSSYAHLELECAGLFLPLSGWIDSQALCAVLINHPNIQHVANYQVDSLSYDQKLWHCGDYQSEIVILANGYQANQFTESSFLPIQPTFGQLTFVKTNEELAQLRIPLCGSGHILPKHNNKHAIGATYYPNKLKIDSIQADHLINLTKLSKLLPDLNEPMTVCGSWHGIRAATPDYLPIVGPLPDKLNFKKCFARLAKDPKRCLPLAGGYYPGIYLFTGFGSRGLTSIPLCADWLSALIANQPTFLPYSFIRALSPARFLLKEMMKQGAIS</sequence>
<proteinExistence type="inferred from homology"/>
<evidence type="ECO:0000259" key="11">
    <source>
        <dbReference type="Pfam" id="PF01266"/>
    </source>
</evidence>
<comment type="similarity">
    <text evidence="10">In the C-terminal section; belongs to the DAO family.</text>
</comment>
<dbReference type="PANTHER" id="PTHR13847">
    <property type="entry name" value="SARCOSINE DEHYDROGENASE-RELATED"/>
    <property type="match status" value="1"/>
</dbReference>